<protein>
    <submittedName>
        <fullName evidence="1">Uncharacterized protein</fullName>
    </submittedName>
</protein>
<dbReference type="AlphaFoldDB" id="A0A430RP54"/>
<dbReference type="Proteomes" id="UP000287439">
    <property type="component" value="Unassembled WGS sequence"/>
</dbReference>
<sequence length="72" mass="8118">MPFILPLPVDRRKALPLSMALVARLLVVDDDPRISRVQDPRLASHLEAYLEEKRLPLEGNGLLEELAQALYA</sequence>
<gene>
    <name evidence="1" type="ORF">CSW41_01655</name>
</gene>
<evidence type="ECO:0000313" key="2">
    <source>
        <dbReference type="Proteomes" id="UP000287439"/>
    </source>
</evidence>
<organism evidence="1 2">
    <name type="scientific">Thermus scotoductus</name>
    <dbReference type="NCBI Taxonomy" id="37636"/>
    <lineage>
        <taxon>Bacteria</taxon>
        <taxon>Thermotogati</taxon>
        <taxon>Deinococcota</taxon>
        <taxon>Deinococci</taxon>
        <taxon>Thermales</taxon>
        <taxon>Thermaceae</taxon>
        <taxon>Thermus</taxon>
    </lineage>
</organism>
<proteinExistence type="predicted"/>
<dbReference type="EMBL" id="PELV01000035">
    <property type="protein sequence ID" value="RTH20727.1"/>
    <property type="molecule type" value="Genomic_DNA"/>
</dbReference>
<evidence type="ECO:0000313" key="1">
    <source>
        <dbReference type="EMBL" id="RTH20727.1"/>
    </source>
</evidence>
<reference evidence="1 2" key="1">
    <citation type="journal article" date="2019" name="Extremophiles">
        <title>Biogeography of thermophiles and predominance of Thermus scotoductus in domestic water heaters.</title>
        <authorList>
            <person name="Wilpiszeski R.L."/>
            <person name="Zhang Z."/>
            <person name="House C.H."/>
        </authorList>
    </citation>
    <scope>NUCLEOTIDE SEQUENCE [LARGE SCALE GENOMIC DNA]</scope>
    <source>
        <strain evidence="1 2">28_S28</strain>
    </source>
</reference>
<accession>A0A430RP54</accession>
<name>A0A430RP54_THESC</name>
<comment type="caution">
    <text evidence="1">The sequence shown here is derived from an EMBL/GenBank/DDBJ whole genome shotgun (WGS) entry which is preliminary data.</text>
</comment>